<evidence type="ECO:0000313" key="2">
    <source>
        <dbReference type="EMBL" id="OAI05406.1"/>
    </source>
</evidence>
<dbReference type="InterPro" id="IPR036249">
    <property type="entry name" value="Thioredoxin-like_sf"/>
</dbReference>
<dbReference type="Gene3D" id="3.40.30.10">
    <property type="entry name" value="Glutaredoxin"/>
    <property type="match status" value="1"/>
</dbReference>
<comment type="caution">
    <text evidence="2">The sequence shown here is derived from an EMBL/GenBank/DDBJ whole genome shotgun (WGS) entry which is preliminary data.</text>
</comment>
<evidence type="ECO:0000313" key="3">
    <source>
        <dbReference type="Proteomes" id="UP000077763"/>
    </source>
</evidence>
<name>A0A177MHX4_METMH</name>
<feature type="domain" description="KaiB" evidence="1">
    <location>
        <begin position="10"/>
        <end position="91"/>
    </location>
</feature>
<dbReference type="AlphaFoldDB" id="A0A177MHX4"/>
<organism evidence="2 3">
    <name type="scientific">Methylomonas methanica</name>
    <dbReference type="NCBI Taxonomy" id="421"/>
    <lineage>
        <taxon>Bacteria</taxon>
        <taxon>Pseudomonadati</taxon>
        <taxon>Pseudomonadota</taxon>
        <taxon>Gammaproteobacteria</taxon>
        <taxon>Methylococcales</taxon>
        <taxon>Methylococcaceae</taxon>
        <taxon>Methylomonas</taxon>
    </lineage>
</organism>
<dbReference type="Proteomes" id="UP000077763">
    <property type="component" value="Unassembled WGS sequence"/>
</dbReference>
<reference evidence="2 3" key="1">
    <citation type="submission" date="2016-03" db="EMBL/GenBank/DDBJ databases">
        <authorList>
            <person name="Ploux O."/>
        </authorList>
    </citation>
    <scope>NUCLEOTIDE SEQUENCE [LARGE SCALE GENOMIC DNA]</scope>
    <source>
        <strain evidence="2 3">R-45371</strain>
    </source>
</reference>
<dbReference type="InterPro" id="IPR011649">
    <property type="entry name" value="KaiB_domain"/>
</dbReference>
<evidence type="ECO:0000259" key="1">
    <source>
        <dbReference type="SMART" id="SM01248"/>
    </source>
</evidence>
<dbReference type="PANTHER" id="PTHR41709">
    <property type="entry name" value="KAIB-LIKE PROTEIN 1"/>
    <property type="match status" value="1"/>
</dbReference>
<dbReference type="PANTHER" id="PTHR41709:SF2">
    <property type="entry name" value="CIRCADIAN CLOCK PROTEIN KAIB2"/>
    <property type="match status" value="1"/>
</dbReference>
<dbReference type="RefSeq" id="WP_064036412.1">
    <property type="nucleotide sequence ID" value="NZ_LUUH01000042.1"/>
</dbReference>
<dbReference type="InterPro" id="IPR039022">
    <property type="entry name" value="KaiB-like"/>
</dbReference>
<protein>
    <recommendedName>
        <fullName evidence="1">KaiB domain-containing protein</fullName>
    </recommendedName>
</protein>
<gene>
    <name evidence="2" type="ORF">A1353_11510</name>
</gene>
<dbReference type="EMBL" id="LUUH01000042">
    <property type="protein sequence ID" value="OAI05406.1"/>
    <property type="molecule type" value="Genomic_DNA"/>
</dbReference>
<dbReference type="GO" id="GO:0048511">
    <property type="term" value="P:rhythmic process"/>
    <property type="evidence" value="ECO:0007669"/>
    <property type="project" value="InterPro"/>
</dbReference>
<proteinExistence type="predicted"/>
<dbReference type="Pfam" id="PF07689">
    <property type="entry name" value="KaiB"/>
    <property type="match status" value="1"/>
</dbReference>
<sequence>MTQKALFKFRLYVAGDALNSVQARTNLSALCLIYLADCHEIEIVDVFQEPKRALSDGIFMTPTLVRLAPIPVRSIVGNLSQTQPLLQALGLEVPAP</sequence>
<dbReference type="SUPFAM" id="SSF52833">
    <property type="entry name" value="Thioredoxin-like"/>
    <property type="match status" value="1"/>
</dbReference>
<dbReference type="SMART" id="SM01248">
    <property type="entry name" value="KaiB"/>
    <property type="match status" value="1"/>
</dbReference>
<accession>A0A177MHX4</accession>